<reference evidence="1" key="1">
    <citation type="journal article" date="2021" name="Proc. Natl. Acad. Sci. U.S.A.">
        <title>A Catalog of Tens of Thousands of Viruses from Human Metagenomes Reveals Hidden Associations with Chronic Diseases.</title>
        <authorList>
            <person name="Tisza M.J."/>
            <person name="Buck C.B."/>
        </authorList>
    </citation>
    <scope>NUCLEOTIDE SEQUENCE</scope>
    <source>
        <strain evidence="1">Ct1mp9</strain>
    </source>
</reference>
<protein>
    <submittedName>
        <fullName evidence="1">Sporulation protein Cse60</fullName>
    </submittedName>
</protein>
<dbReference type="Pfam" id="PF10957">
    <property type="entry name" value="Spore_Cse60"/>
    <property type="match status" value="1"/>
</dbReference>
<accession>A0A8S5NAF9</accession>
<sequence>MMRTKYLRENTSTFNHLEIDELINNFLAENPNIEIIDIKYQSNVALAIYEYDFRRTYDTSALIIYKESTK</sequence>
<dbReference type="InterPro" id="IPR020296">
    <property type="entry name" value="Spore_Cse60"/>
</dbReference>
<evidence type="ECO:0000313" key="1">
    <source>
        <dbReference type="EMBL" id="DAD91375.1"/>
    </source>
</evidence>
<organism evidence="1">
    <name type="scientific">Siphoviridae sp. ct1mp9</name>
    <dbReference type="NCBI Taxonomy" id="2826274"/>
    <lineage>
        <taxon>Viruses</taxon>
        <taxon>Duplodnaviria</taxon>
        <taxon>Heunggongvirae</taxon>
        <taxon>Uroviricota</taxon>
        <taxon>Caudoviricetes</taxon>
    </lineage>
</organism>
<dbReference type="EMBL" id="BK015111">
    <property type="protein sequence ID" value="DAD91375.1"/>
    <property type="molecule type" value="Genomic_DNA"/>
</dbReference>
<name>A0A8S5NAF9_9CAUD</name>
<proteinExistence type="predicted"/>